<organism evidence="5 6">
    <name type="scientific">Cirrhinus mrigala</name>
    <name type="common">Mrigala</name>
    <dbReference type="NCBI Taxonomy" id="683832"/>
    <lineage>
        <taxon>Eukaryota</taxon>
        <taxon>Metazoa</taxon>
        <taxon>Chordata</taxon>
        <taxon>Craniata</taxon>
        <taxon>Vertebrata</taxon>
        <taxon>Euteleostomi</taxon>
        <taxon>Actinopterygii</taxon>
        <taxon>Neopterygii</taxon>
        <taxon>Teleostei</taxon>
        <taxon>Ostariophysi</taxon>
        <taxon>Cypriniformes</taxon>
        <taxon>Cyprinidae</taxon>
        <taxon>Labeoninae</taxon>
        <taxon>Labeonini</taxon>
        <taxon>Cirrhinus</taxon>
    </lineage>
</organism>
<evidence type="ECO:0000256" key="1">
    <source>
        <dbReference type="ARBA" id="ARBA00004123"/>
    </source>
</evidence>
<keyword evidence="2" id="KW-0539">Nucleus</keyword>
<evidence type="ECO:0000259" key="4">
    <source>
        <dbReference type="Pfam" id="PF08474"/>
    </source>
</evidence>
<reference evidence="5 6" key="1">
    <citation type="submission" date="2024-05" db="EMBL/GenBank/DDBJ databases">
        <title>Genome sequencing and assembly of Indian major carp, Cirrhinus mrigala (Hamilton, 1822).</title>
        <authorList>
            <person name="Mohindra V."/>
            <person name="Chowdhury L.M."/>
            <person name="Lal K."/>
            <person name="Jena J.K."/>
        </authorList>
    </citation>
    <scope>NUCLEOTIDE SEQUENCE [LARGE SCALE GENOMIC DNA]</scope>
    <source>
        <strain evidence="5">CM1030</strain>
        <tissue evidence="5">Blood</tissue>
    </source>
</reference>
<protein>
    <recommendedName>
        <fullName evidence="4">Myelin transcription factor 1 domain-containing protein</fullName>
    </recommendedName>
</protein>
<dbReference type="EMBL" id="JAMKFB020000017">
    <property type="protein sequence ID" value="KAL0170744.1"/>
    <property type="molecule type" value="Genomic_DNA"/>
</dbReference>
<dbReference type="InterPro" id="IPR013681">
    <property type="entry name" value="Myelin_TF"/>
</dbReference>
<dbReference type="GO" id="GO:0005634">
    <property type="term" value="C:nucleus"/>
    <property type="evidence" value="ECO:0007669"/>
    <property type="project" value="UniProtKB-SubCell"/>
</dbReference>
<dbReference type="Proteomes" id="UP001529510">
    <property type="component" value="Unassembled WGS sequence"/>
</dbReference>
<name>A0ABD0P9L3_CIRMR</name>
<comment type="caution">
    <text evidence="5">The sequence shown here is derived from an EMBL/GenBank/DDBJ whole genome shotgun (WGS) entry which is preliminary data.</text>
</comment>
<feature type="domain" description="Myelin transcription factor 1" evidence="4">
    <location>
        <begin position="12"/>
        <end position="70"/>
    </location>
</feature>
<evidence type="ECO:0000256" key="3">
    <source>
        <dbReference type="SAM" id="MobiDB-lite"/>
    </source>
</evidence>
<dbReference type="PANTHER" id="PTHR10816:SF11">
    <property type="entry name" value="MYELIN TRANSCRIPTION FACTOR 1-LIKE PROTEIN"/>
    <property type="match status" value="1"/>
</dbReference>
<dbReference type="Pfam" id="PF08474">
    <property type="entry name" value="MYT1"/>
    <property type="match status" value="1"/>
</dbReference>
<evidence type="ECO:0000313" key="6">
    <source>
        <dbReference type="Proteomes" id="UP001529510"/>
    </source>
</evidence>
<dbReference type="AlphaFoldDB" id="A0ABD0P9L3"/>
<proteinExistence type="predicted"/>
<gene>
    <name evidence="5" type="ORF">M9458_035340</name>
</gene>
<feature type="non-terminal residue" evidence="5">
    <location>
        <position position="70"/>
    </location>
</feature>
<comment type="subcellular location">
    <subcellularLocation>
        <location evidence="1">Nucleus</location>
    </subcellularLocation>
</comment>
<feature type="compositionally biased region" description="Low complexity" evidence="3">
    <location>
        <begin position="9"/>
        <end position="29"/>
    </location>
</feature>
<feature type="region of interest" description="Disordered" evidence="3">
    <location>
        <begin position="1"/>
        <end position="29"/>
    </location>
</feature>
<sequence>FGEQHHQQLRAQQQQGGESSASSTCSKSSFDYTHDMEAAHMAATAILNLSTRCREMPQSLSGKPLEICTQ</sequence>
<accession>A0ABD0P9L3</accession>
<dbReference type="PANTHER" id="PTHR10816">
    <property type="entry name" value="MYELIN TRANSCRIPTION FACTOR 1-RELATED"/>
    <property type="match status" value="1"/>
</dbReference>
<keyword evidence="6" id="KW-1185">Reference proteome</keyword>
<feature type="non-terminal residue" evidence="5">
    <location>
        <position position="1"/>
    </location>
</feature>
<evidence type="ECO:0000313" key="5">
    <source>
        <dbReference type="EMBL" id="KAL0170744.1"/>
    </source>
</evidence>
<evidence type="ECO:0000256" key="2">
    <source>
        <dbReference type="ARBA" id="ARBA00023242"/>
    </source>
</evidence>